<dbReference type="Proteomes" id="UP001642409">
    <property type="component" value="Unassembled WGS sequence"/>
</dbReference>
<sequence>MINVSLNGAHWFEVPALTPISQIMAQIKTNCPLLLNNVEPVINFRKEFLVAQSNFYILSVPPSSCAGEFQAVAFIHKLLSQCPDADLTLFQREIDEQLAQGAHAGFGLVQCVNLSYLSAKLDQFPVLKRFVLNMQYLSYFPEKTIIALQSPTGEPNLAQFDLRFETGFDNQCKVHFKNELLIISHVNANIKQIKEKLREMKQIQNEIKMFNTFGTELGDEEDVVKELFAKTE</sequence>
<reference evidence="2 3" key="2">
    <citation type="submission" date="2024-07" db="EMBL/GenBank/DDBJ databases">
        <authorList>
            <person name="Akdeniz Z."/>
        </authorList>
    </citation>
    <scope>NUCLEOTIDE SEQUENCE [LARGE SCALE GENOMIC DNA]</scope>
</reference>
<organism evidence="1">
    <name type="scientific">Hexamita inflata</name>
    <dbReference type="NCBI Taxonomy" id="28002"/>
    <lineage>
        <taxon>Eukaryota</taxon>
        <taxon>Metamonada</taxon>
        <taxon>Diplomonadida</taxon>
        <taxon>Hexamitidae</taxon>
        <taxon>Hexamitinae</taxon>
        <taxon>Hexamita</taxon>
    </lineage>
</organism>
<proteinExistence type="predicted"/>
<dbReference type="EMBL" id="CAXDID020000044">
    <property type="protein sequence ID" value="CAL6001615.1"/>
    <property type="molecule type" value="Genomic_DNA"/>
</dbReference>
<evidence type="ECO:0000313" key="3">
    <source>
        <dbReference type="Proteomes" id="UP001642409"/>
    </source>
</evidence>
<evidence type="ECO:0000313" key="1">
    <source>
        <dbReference type="EMBL" id="CAI9967958.1"/>
    </source>
</evidence>
<name>A0AA86R2C9_9EUKA</name>
<dbReference type="AlphaFoldDB" id="A0AA86R2C9"/>
<dbReference type="EMBL" id="CATOUU010001031">
    <property type="protein sequence ID" value="CAI9967958.1"/>
    <property type="molecule type" value="Genomic_DNA"/>
</dbReference>
<reference evidence="1" key="1">
    <citation type="submission" date="2023-06" db="EMBL/GenBank/DDBJ databases">
        <authorList>
            <person name="Kurt Z."/>
        </authorList>
    </citation>
    <scope>NUCLEOTIDE SEQUENCE</scope>
</reference>
<keyword evidence="3" id="KW-1185">Reference proteome</keyword>
<protein>
    <submittedName>
        <fullName evidence="2">Hypothetical_protein</fullName>
    </submittedName>
</protein>
<gene>
    <name evidence="2" type="ORF">HINF_LOCUS17521</name>
    <name evidence="1" type="ORF">HINF_LOCUS55603</name>
</gene>
<evidence type="ECO:0000313" key="2">
    <source>
        <dbReference type="EMBL" id="CAL6001615.1"/>
    </source>
</evidence>
<accession>A0AA86R2C9</accession>
<comment type="caution">
    <text evidence="1">The sequence shown here is derived from an EMBL/GenBank/DDBJ whole genome shotgun (WGS) entry which is preliminary data.</text>
</comment>